<dbReference type="InterPro" id="IPR029065">
    <property type="entry name" value="Enolase_C-like"/>
</dbReference>
<reference evidence="5 6" key="1">
    <citation type="submission" date="2014-03" db="EMBL/GenBank/DDBJ databases">
        <title>Bradyrhizobium valentinum sp. nov., isolated from effective nodules of Lupinus mariae-josephae, a lupine endemic of basic-lime soils in Eastern Spain.</title>
        <authorList>
            <person name="Duran D."/>
            <person name="Rey L."/>
            <person name="Navarro A."/>
            <person name="Busquets A."/>
            <person name="Imperial J."/>
            <person name="Ruiz-Argueso T."/>
        </authorList>
    </citation>
    <scope>NUCLEOTIDE SEQUENCE [LARGE SCALE GENOMIC DNA]</scope>
    <source>
        <strain evidence="5 6">PAC68</strain>
    </source>
</reference>
<comment type="caution">
    <text evidence="5">The sequence shown here is derived from an EMBL/GenBank/DDBJ whole genome shotgun (WGS) entry which is preliminary data.</text>
</comment>
<dbReference type="SMART" id="SM00922">
    <property type="entry name" value="MR_MLE"/>
    <property type="match status" value="1"/>
</dbReference>
<evidence type="ECO:0000259" key="4">
    <source>
        <dbReference type="SMART" id="SM00922"/>
    </source>
</evidence>
<accession>A0A0R3LP44</accession>
<proteinExistence type="predicted"/>
<evidence type="ECO:0000256" key="3">
    <source>
        <dbReference type="ARBA" id="ARBA00022842"/>
    </source>
</evidence>
<evidence type="ECO:0000256" key="2">
    <source>
        <dbReference type="ARBA" id="ARBA00022723"/>
    </source>
</evidence>
<sequence>MLITKVRAHHIRIPYDAGVASFKQGASAISALEIVMVEVSTDAGITGWDDAFAYVCPRTSYAAIEEMIAPQAQGQEAPDAAGIPAFMEQIQRNLHLFGRYGITMFAISALDIALWDLAAKVEGVPLHRLIGDARRARIPAYASLLRIGKPELIARECETALRQGYKAIKLHETTTSAVFAARQAIGPDIPLMVDMNCPLNGEEAISFAHSCRDAAPMFLEEPVWPPEDFTTLADVRTKGGLNVAAGENACTVHQFRQMMKAGAVSHAQPSVIKVGGITEHLKVVALADELGVRLAPHSPYFGPGFLATLHLMSLRDDASFVEVFSMKRAACLWRGRIDVDADGNVEVPQEPGLGYEPDKAVMEQYRVA</sequence>
<dbReference type="OrthoDB" id="9802699at2"/>
<dbReference type="GO" id="GO:0009063">
    <property type="term" value="P:amino acid catabolic process"/>
    <property type="evidence" value="ECO:0007669"/>
    <property type="project" value="InterPro"/>
</dbReference>
<dbReference type="EMBL" id="LLXZ01000104">
    <property type="protein sequence ID" value="KRR07123.1"/>
    <property type="molecule type" value="Genomic_DNA"/>
</dbReference>
<dbReference type="Gene3D" id="3.20.20.120">
    <property type="entry name" value="Enolase-like C-terminal domain"/>
    <property type="match status" value="1"/>
</dbReference>
<evidence type="ECO:0000256" key="1">
    <source>
        <dbReference type="ARBA" id="ARBA00001946"/>
    </source>
</evidence>
<dbReference type="PROSITE" id="PS00908">
    <property type="entry name" value="MR_MLE_1"/>
    <property type="match status" value="1"/>
</dbReference>
<dbReference type="CDD" id="cd03316">
    <property type="entry name" value="MR_like"/>
    <property type="match status" value="1"/>
</dbReference>
<dbReference type="PANTHER" id="PTHR13794">
    <property type="entry name" value="ENOLASE SUPERFAMILY, MANDELATE RACEMASE"/>
    <property type="match status" value="1"/>
</dbReference>
<dbReference type="GO" id="GO:0000287">
    <property type="term" value="F:magnesium ion binding"/>
    <property type="evidence" value="ECO:0007669"/>
    <property type="project" value="UniProtKB-ARBA"/>
</dbReference>
<dbReference type="InterPro" id="IPR013342">
    <property type="entry name" value="Mandelate_racemase_C"/>
</dbReference>
<evidence type="ECO:0000313" key="5">
    <source>
        <dbReference type="EMBL" id="KRR07123.1"/>
    </source>
</evidence>
<dbReference type="InterPro" id="IPR036849">
    <property type="entry name" value="Enolase-like_C_sf"/>
</dbReference>
<dbReference type="RefSeq" id="WP_057836471.1">
    <property type="nucleotide sequence ID" value="NZ_LLXZ01000104.1"/>
</dbReference>
<keyword evidence="2" id="KW-0479">Metal-binding</keyword>
<dbReference type="PANTHER" id="PTHR13794:SF58">
    <property type="entry name" value="MITOCHONDRIAL ENOLASE SUPERFAMILY MEMBER 1"/>
    <property type="match status" value="1"/>
</dbReference>
<dbReference type="STRING" id="280332.CQ12_30575"/>
<organism evidence="5 6">
    <name type="scientific">Bradyrhizobium jicamae</name>
    <dbReference type="NCBI Taxonomy" id="280332"/>
    <lineage>
        <taxon>Bacteria</taxon>
        <taxon>Pseudomonadati</taxon>
        <taxon>Pseudomonadota</taxon>
        <taxon>Alphaproteobacteria</taxon>
        <taxon>Hyphomicrobiales</taxon>
        <taxon>Nitrobacteraceae</taxon>
        <taxon>Bradyrhizobium</taxon>
    </lineage>
</organism>
<dbReference type="Proteomes" id="UP000050863">
    <property type="component" value="Unassembled WGS sequence"/>
</dbReference>
<dbReference type="InterPro" id="IPR029017">
    <property type="entry name" value="Enolase-like_N"/>
</dbReference>
<dbReference type="AlphaFoldDB" id="A0A0R3LP44"/>
<keyword evidence="6" id="KW-1185">Reference proteome</keyword>
<gene>
    <name evidence="5" type="ORF">CQ12_30575</name>
</gene>
<dbReference type="Pfam" id="PF02746">
    <property type="entry name" value="MR_MLE_N"/>
    <property type="match status" value="1"/>
</dbReference>
<dbReference type="SFLD" id="SFLDS00001">
    <property type="entry name" value="Enolase"/>
    <property type="match status" value="1"/>
</dbReference>
<comment type="cofactor">
    <cofactor evidence="1">
        <name>Mg(2+)</name>
        <dbReference type="ChEBI" id="CHEBI:18420"/>
    </cofactor>
</comment>
<dbReference type="Gene3D" id="3.30.390.10">
    <property type="entry name" value="Enolase-like, N-terminal domain"/>
    <property type="match status" value="1"/>
</dbReference>
<feature type="domain" description="Mandelate racemase/muconate lactonizing enzyme C-terminal" evidence="4">
    <location>
        <begin position="150"/>
        <end position="242"/>
    </location>
</feature>
<protein>
    <submittedName>
        <fullName evidence="5">Enolase</fullName>
    </submittedName>
</protein>
<dbReference type="InterPro" id="IPR046945">
    <property type="entry name" value="RHMD-like"/>
</dbReference>
<dbReference type="GO" id="GO:0016836">
    <property type="term" value="F:hydro-lyase activity"/>
    <property type="evidence" value="ECO:0007669"/>
    <property type="project" value="TreeGrafter"/>
</dbReference>
<keyword evidence="3" id="KW-0460">Magnesium</keyword>
<dbReference type="InterPro" id="IPR018110">
    <property type="entry name" value="Mandel_Rmase/mucon_lact_enz_CS"/>
</dbReference>
<dbReference type="SUPFAM" id="SSF54826">
    <property type="entry name" value="Enolase N-terminal domain-like"/>
    <property type="match status" value="1"/>
</dbReference>
<dbReference type="Pfam" id="PF13378">
    <property type="entry name" value="MR_MLE_C"/>
    <property type="match status" value="1"/>
</dbReference>
<evidence type="ECO:0000313" key="6">
    <source>
        <dbReference type="Proteomes" id="UP000050863"/>
    </source>
</evidence>
<dbReference type="GO" id="GO:0016052">
    <property type="term" value="P:carbohydrate catabolic process"/>
    <property type="evidence" value="ECO:0007669"/>
    <property type="project" value="TreeGrafter"/>
</dbReference>
<name>A0A0R3LP44_9BRAD</name>
<dbReference type="SUPFAM" id="SSF51604">
    <property type="entry name" value="Enolase C-terminal domain-like"/>
    <property type="match status" value="1"/>
</dbReference>
<dbReference type="InterPro" id="IPR013341">
    <property type="entry name" value="Mandelate_racemase_N_dom"/>
</dbReference>